<dbReference type="GO" id="GO:0008270">
    <property type="term" value="F:zinc ion binding"/>
    <property type="evidence" value="ECO:0007669"/>
    <property type="project" value="InterPro"/>
</dbReference>
<feature type="domain" description="Xylanolytic transcriptional activator regulatory" evidence="6">
    <location>
        <begin position="170"/>
        <end position="239"/>
    </location>
</feature>
<evidence type="ECO:0000259" key="6">
    <source>
        <dbReference type="SMART" id="SM00906"/>
    </source>
</evidence>
<protein>
    <recommendedName>
        <fullName evidence="6">Xylanolytic transcriptional activator regulatory domain-containing protein</fullName>
    </recommendedName>
</protein>
<keyword evidence="2" id="KW-0479">Metal-binding</keyword>
<evidence type="ECO:0000256" key="4">
    <source>
        <dbReference type="ARBA" id="ARBA00023163"/>
    </source>
</evidence>
<dbReference type="SMART" id="SM00906">
    <property type="entry name" value="Fungal_trans"/>
    <property type="match status" value="1"/>
</dbReference>
<dbReference type="InterPro" id="IPR007219">
    <property type="entry name" value="XnlR_reg_dom"/>
</dbReference>
<proteinExistence type="predicted"/>
<comment type="subcellular location">
    <subcellularLocation>
        <location evidence="1">Nucleus</location>
    </subcellularLocation>
</comment>
<dbReference type="STRING" id="78410.A0A0P7BC22"/>
<dbReference type="Proteomes" id="UP000050424">
    <property type="component" value="Unassembled WGS sequence"/>
</dbReference>
<dbReference type="CDD" id="cd12148">
    <property type="entry name" value="fungal_TF_MHR"/>
    <property type="match status" value="1"/>
</dbReference>
<name>A0A0P7BC22_9HYPO</name>
<evidence type="ECO:0000256" key="1">
    <source>
        <dbReference type="ARBA" id="ARBA00004123"/>
    </source>
</evidence>
<dbReference type="Pfam" id="PF04082">
    <property type="entry name" value="Fungal_trans"/>
    <property type="match status" value="1"/>
</dbReference>
<keyword evidence="5" id="KW-0539">Nucleus</keyword>
<evidence type="ECO:0000256" key="2">
    <source>
        <dbReference type="ARBA" id="ARBA00022723"/>
    </source>
</evidence>
<keyword evidence="4" id="KW-0804">Transcription</keyword>
<organism evidence="7 8">
    <name type="scientific">Neonectria ditissima</name>
    <dbReference type="NCBI Taxonomy" id="78410"/>
    <lineage>
        <taxon>Eukaryota</taxon>
        <taxon>Fungi</taxon>
        <taxon>Dikarya</taxon>
        <taxon>Ascomycota</taxon>
        <taxon>Pezizomycotina</taxon>
        <taxon>Sordariomycetes</taxon>
        <taxon>Hypocreomycetidae</taxon>
        <taxon>Hypocreales</taxon>
        <taxon>Nectriaceae</taxon>
        <taxon>Neonectria</taxon>
    </lineage>
</organism>
<evidence type="ECO:0000313" key="7">
    <source>
        <dbReference type="EMBL" id="KPM43169.1"/>
    </source>
</evidence>
<dbReference type="PANTHER" id="PTHR47338:SF16">
    <property type="entry name" value="TRANSCRIPTION FACTOR, PUTATIVE (AFU_ORTHOLOGUE AFUA_2G09360)-RELATED"/>
    <property type="match status" value="1"/>
</dbReference>
<dbReference type="InterPro" id="IPR050815">
    <property type="entry name" value="TF_fung"/>
</dbReference>
<keyword evidence="8" id="KW-1185">Reference proteome</keyword>
<evidence type="ECO:0000313" key="8">
    <source>
        <dbReference type="Proteomes" id="UP000050424"/>
    </source>
</evidence>
<reference evidence="7 8" key="1">
    <citation type="submission" date="2015-09" db="EMBL/GenBank/DDBJ databases">
        <title>Draft genome of a European isolate of the apple canker pathogen Neonectria ditissima.</title>
        <authorList>
            <person name="Gomez-Cortecero A."/>
            <person name="Harrison R.J."/>
            <person name="Armitage A.D."/>
        </authorList>
    </citation>
    <scope>NUCLEOTIDE SEQUENCE [LARGE SCALE GENOMIC DNA]</scope>
    <source>
        <strain evidence="7 8">R09/05</strain>
    </source>
</reference>
<comment type="caution">
    <text evidence="7">The sequence shown here is derived from an EMBL/GenBank/DDBJ whole genome shotgun (WGS) entry which is preliminary data.</text>
</comment>
<evidence type="ECO:0000256" key="3">
    <source>
        <dbReference type="ARBA" id="ARBA00023015"/>
    </source>
</evidence>
<dbReference type="EMBL" id="LKCW01000037">
    <property type="protein sequence ID" value="KPM43169.1"/>
    <property type="molecule type" value="Genomic_DNA"/>
</dbReference>
<accession>A0A0P7BC22</accession>
<dbReference type="GO" id="GO:0006351">
    <property type="term" value="P:DNA-templated transcription"/>
    <property type="evidence" value="ECO:0007669"/>
    <property type="project" value="InterPro"/>
</dbReference>
<dbReference type="GO" id="GO:0003677">
    <property type="term" value="F:DNA binding"/>
    <property type="evidence" value="ECO:0007669"/>
    <property type="project" value="InterPro"/>
</dbReference>
<dbReference type="PANTHER" id="PTHR47338">
    <property type="entry name" value="ZN(II)2CYS6 TRANSCRIPTION FACTOR (EUROFUNG)-RELATED"/>
    <property type="match status" value="1"/>
</dbReference>
<dbReference type="OrthoDB" id="1924787at2759"/>
<keyword evidence="3" id="KW-0805">Transcription regulation</keyword>
<evidence type="ECO:0000256" key="5">
    <source>
        <dbReference type="ARBA" id="ARBA00023242"/>
    </source>
</evidence>
<dbReference type="AlphaFoldDB" id="A0A0P7BC22"/>
<dbReference type="GO" id="GO:0000981">
    <property type="term" value="F:DNA-binding transcription factor activity, RNA polymerase II-specific"/>
    <property type="evidence" value="ECO:0007669"/>
    <property type="project" value="InterPro"/>
</dbReference>
<sequence length="519" mass="58547">MASSDRRKRCIRIRRGTSCKFCTERKLQCSIIPELSRSPEKVYGPADDRRLSSTRCSSTALLDQDLSVELAELYFRHVQNAFPHVFHRPSFMVAVRKKTVPRLLFFAAISLSARFSSNPCFDGVNPRDRGRPYAKEAEKLLDLHETSLATIQACILLAIHSMAECEANTESVYFVVACRMAMLLDLPNAPTKTSIEKEVNCRVWWSLVTMDTWSSAALHLPRSIIPGKDVPLPMDEWTFAHLSGDERSLTESPGGIQPLQPGQPSLSFLAHLVRLNRLLNEVYKLSVAIVAEDVQGEALGRSIRDLSRSLDSWASGLPAEIRYTEANVSFWAEQGFGRPFIVLHINYNHAGQLLYYQFLSFDTESNRAISTDSALAYANSCKAHAANICDITYQAKQSPETDGLGTLSGHVLVIASTVQLHGLLFNVHDEEIALAKIRLERNFELLTHLHTYWSNVGISFSRLRAFHDACLKNEDTLFRLDRWMLQFMLEFSRPIDNKDKSVCTSRELLRPLDQLIDGP</sequence>
<gene>
    <name evidence="7" type="ORF">AK830_g3416</name>
</gene>
<dbReference type="GO" id="GO:0005634">
    <property type="term" value="C:nucleus"/>
    <property type="evidence" value="ECO:0007669"/>
    <property type="project" value="UniProtKB-SubCell"/>
</dbReference>